<evidence type="ECO:0000313" key="2">
    <source>
        <dbReference type="Proteomes" id="UP000240485"/>
    </source>
</evidence>
<protein>
    <submittedName>
        <fullName evidence="1">Uncharacterized protein</fullName>
    </submittedName>
</protein>
<dbReference type="RefSeq" id="YP_009639443.1">
    <property type="nucleotide sequence ID" value="NC_042350.1"/>
</dbReference>
<evidence type="ECO:0000313" key="1">
    <source>
        <dbReference type="EMBL" id="AUO79060.1"/>
    </source>
</evidence>
<dbReference type="Proteomes" id="UP000240485">
    <property type="component" value="Segment"/>
</dbReference>
<dbReference type="EMBL" id="MF580957">
    <property type="protein sequence ID" value="AUO79060.1"/>
    <property type="molecule type" value="Genomic_DNA"/>
</dbReference>
<dbReference type="GeneID" id="40236237"/>
<keyword evidence="2" id="KW-1185">Reference proteome</keyword>
<organism evidence="1 2">
    <name type="scientific">Salinibacter phage M8CR30-2</name>
    <dbReference type="NCBI Taxonomy" id="2681615"/>
    <lineage>
        <taxon>Viruses</taxon>
        <taxon>Duplodnaviria</taxon>
        <taxon>Heunggongvirae</taxon>
        <taxon>Uroviricota</taxon>
        <taxon>Caudoviricetes</taxon>
        <taxon>Holosalinivirus</taxon>
        <taxon>Holosalinivirus M8CR302</taxon>
    </lineage>
</organism>
<proteinExistence type="predicted"/>
<accession>A0A2I6UGG4</accession>
<sequence precursor="true">MSLREYILRRQASLRDTVETIRVETLPVVNALAEDEIALADFFGGTPPRAQRDEEELKAFRWEVDQHTDIVDDWSLVDPDINDTPSDAE</sequence>
<reference evidence="1 2" key="1">
    <citation type="submission" date="2017-07" db="EMBL/GenBank/DDBJ databases">
        <title>Characterization of ecologically diverse viruses infecting co-occurring strains of cosmopolitan hyperhalophilic Bacteroidetes.</title>
        <authorList>
            <person name="Villamor J."/>
            <person name="Ramos-Barbero M.D."/>
            <person name="Gonzalez-Torres P."/>
            <person name="Gabaldon T."/>
            <person name="Rollesso-Mora R."/>
            <person name="Meseguer I."/>
            <person name="Martinez-Garcia M."/>
            <person name="Santos F."/>
            <person name="Anton J."/>
        </authorList>
    </citation>
    <scope>NUCLEOTIDE SEQUENCE [LARGE SCALE GENOMIC DNA]</scope>
</reference>
<name>A0A2I6UGG4_9CAUD</name>
<dbReference type="KEGG" id="vg:40236237"/>